<dbReference type="PROSITE" id="PS50089">
    <property type="entry name" value="ZF_RING_2"/>
    <property type="match status" value="1"/>
</dbReference>
<keyword evidence="6 11" id="KW-0862">Zinc</keyword>
<dbReference type="Gene3D" id="3.50.30.30">
    <property type="match status" value="1"/>
</dbReference>
<dbReference type="InterPro" id="IPR046450">
    <property type="entry name" value="PA_dom_sf"/>
</dbReference>
<dbReference type="InterPro" id="IPR003137">
    <property type="entry name" value="PA_domain"/>
</dbReference>
<dbReference type="SMART" id="SM00184">
    <property type="entry name" value="RING"/>
    <property type="match status" value="1"/>
</dbReference>
<keyword evidence="3" id="KW-0812">Transmembrane</keyword>
<dbReference type="GO" id="GO:0008270">
    <property type="term" value="F:zinc ion binding"/>
    <property type="evidence" value="ECO:0007669"/>
    <property type="project" value="UniProtKB-KW"/>
</dbReference>
<evidence type="ECO:0000256" key="2">
    <source>
        <dbReference type="ARBA" id="ARBA00022670"/>
    </source>
</evidence>
<comment type="similarity">
    <text evidence="11">Belongs to the peptidase M48 family.</text>
</comment>
<dbReference type="GO" id="GO:0006515">
    <property type="term" value="P:protein quality control for misfolded or incompletely synthesized proteins"/>
    <property type="evidence" value="ECO:0007669"/>
    <property type="project" value="TreeGrafter"/>
</dbReference>
<dbReference type="Pfam" id="PF17123">
    <property type="entry name" value="zf-RING_11"/>
    <property type="match status" value="1"/>
</dbReference>
<keyword evidence="8 11" id="KW-0482">Metalloprotease</keyword>
<evidence type="ECO:0000256" key="4">
    <source>
        <dbReference type="ARBA" id="ARBA00022723"/>
    </source>
</evidence>
<feature type="domain" description="RING-type" evidence="12">
    <location>
        <begin position="171"/>
        <end position="198"/>
    </location>
</feature>
<keyword evidence="5 11" id="KW-0378">Hydrolase</keyword>
<evidence type="ECO:0000256" key="8">
    <source>
        <dbReference type="ARBA" id="ARBA00023049"/>
    </source>
</evidence>
<dbReference type="Pfam" id="PF02225">
    <property type="entry name" value="PA"/>
    <property type="match status" value="1"/>
</dbReference>
<gene>
    <name evidence="13" type="ORF">BB561_005078</name>
</gene>
<dbReference type="Pfam" id="PF01435">
    <property type="entry name" value="Peptidase_M48"/>
    <property type="match status" value="1"/>
</dbReference>
<organism evidence="13 14">
    <name type="scientific">Smittium simulii</name>
    <dbReference type="NCBI Taxonomy" id="133385"/>
    <lineage>
        <taxon>Eukaryota</taxon>
        <taxon>Fungi</taxon>
        <taxon>Fungi incertae sedis</taxon>
        <taxon>Zoopagomycota</taxon>
        <taxon>Kickxellomycotina</taxon>
        <taxon>Harpellomycetes</taxon>
        <taxon>Harpellales</taxon>
        <taxon>Legeriomycetaceae</taxon>
        <taxon>Smittium</taxon>
    </lineage>
</organism>
<dbReference type="InterPro" id="IPR051156">
    <property type="entry name" value="Mito/Outer_Membr_Metalloprot"/>
</dbReference>
<keyword evidence="7" id="KW-1133">Transmembrane helix</keyword>
<dbReference type="STRING" id="133385.A0A2T9YCD3"/>
<dbReference type="PANTHER" id="PTHR22726:SF1">
    <property type="entry name" value="METALLOENDOPEPTIDASE OMA1, MITOCHONDRIAL"/>
    <property type="match status" value="1"/>
</dbReference>
<dbReference type="AlphaFoldDB" id="A0A2T9YCD3"/>
<dbReference type="SUPFAM" id="SSF57850">
    <property type="entry name" value="RING/U-box"/>
    <property type="match status" value="1"/>
</dbReference>
<sequence length="437" mass="49290">MKNNLTLSDQQAAFGPSLGKEGLDGQLFIVGKSISGDEYGCTPMNTSSLEIVENKIKNFYNLKYKVRFSPLYNKTSASTRWIAMIKRGKCSFVSKVKNMQDSGASAVIVADPIYDYPTKMYSLDPNPGIYVYSTFITRQVYHAVLEEFKNNPEPVIIALKPNTISDDDTKCPICLEDYVDNDELRVLPCKHEFHIKCIDAEKHADKKRLIYGTAGALTIGCGYYFSHLETVEYTGRNHFVAISLKTEKVMAQQAFNSIINEVQKIVERVAYRLLTSAQLDPNEWEVFVIDSNIPNAFVLPNKKIFVFTKIIEIARSEDGLAAVMGHEIAHVIARHSAEQISKKIAYTALYMVSSVLLNMDIGLFSAPLISLLFELPNSRKCESEADYRMEAMDGSDSKAFTSTHPTNEQRIKKITEWIPEICSKYGNGNELNTYFYK</sequence>
<protein>
    <recommendedName>
        <fullName evidence="12">RING-type domain-containing protein</fullName>
    </recommendedName>
</protein>
<comment type="subcellular location">
    <subcellularLocation>
        <location evidence="1">Membrane</location>
    </subcellularLocation>
</comment>
<dbReference type="InterPro" id="IPR013083">
    <property type="entry name" value="Znf_RING/FYVE/PHD"/>
</dbReference>
<accession>A0A2T9YCD3</accession>
<keyword evidence="9" id="KW-0472">Membrane</keyword>
<evidence type="ECO:0000256" key="9">
    <source>
        <dbReference type="ARBA" id="ARBA00023136"/>
    </source>
</evidence>
<name>A0A2T9YCD3_9FUNG</name>
<evidence type="ECO:0000256" key="6">
    <source>
        <dbReference type="ARBA" id="ARBA00022833"/>
    </source>
</evidence>
<dbReference type="CDD" id="cd07331">
    <property type="entry name" value="M48C_Oma1_like"/>
    <property type="match status" value="1"/>
</dbReference>
<proteinExistence type="inferred from homology"/>
<comment type="cofactor">
    <cofactor evidence="11">
        <name>Zn(2+)</name>
        <dbReference type="ChEBI" id="CHEBI:29105"/>
    </cofactor>
    <text evidence="11">Binds 1 zinc ion per subunit.</text>
</comment>
<reference evidence="13 14" key="1">
    <citation type="journal article" date="2018" name="MBio">
        <title>Comparative Genomics Reveals the Core Gene Toolbox for the Fungus-Insect Symbiosis.</title>
        <authorList>
            <person name="Wang Y."/>
            <person name="Stata M."/>
            <person name="Wang W."/>
            <person name="Stajich J.E."/>
            <person name="White M.M."/>
            <person name="Moncalvo J.M."/>
        </authorList>
    </citation>
    <scope>NUCLEOTIDE SEQUENCE [LARGE SCALE GENOMIC DNA]</scope>
    <source>
        <strain evidence="13 14">SWE-8-4</strain>
    </source>
</reference>
<evidence type="ECO:0000313" key="13">
    <source>
        <dbReference type="EMBL" id="PVU89996.1"/>
    </source>
</evidence>
<keyword evidence="10" id="KW-0863">Zinc-finger</keyword>
<comment type="caution">
    <text evidence="13">The sequence shown here is derived from an EMBL/GenBank/DDBJ whole genome shotgun (WGS) entry which is preliminary data.</text>
</comment>
<dbReference type="GO" id="GO:0004222">
    <property type="term" value="F:metalloendopeptidase activity"/>
    <property type="evidence" value="ECO:0007669"/>
    <property type="project" value="InterPro"/>
</dbReference>
<evidence type="ECO:0000256" key="3">
    <source>
        <dbReference type="ARBA" id="ARBA00022692"/>
    </source>
</evidence>
<evidence type="ECO:0000256" key="5">
    <source>
        <dbReference type="ARBA" id="ARBA00022801"/>
    </source>
</evidence>
<keyword evidence="4" id="KW-0479">Metal-binding</keyword>
<keyword evidence="14" id="KW-1185">Reference proteome</keyword>
<evidence type="ECO:0000256" key="7">
    <source>
        <dbReference type="ARBA" id="ARBA00022989"/>
    </source>
</evidence>
<dbReference type="GO" id="GO:0034982">
    <property type="term" value="P:mitochondrial protein processing"/>
    <property type="evidence" value="ECO:0007669"/>
    <property type="project" value="TreeGrafter"/>
</dbReference>
<dbReference type="InterPro" id="IPR001915">
    <property type="entry name" value="Peptidase_M48"/>
</dbReference>
<evidence type="ECO:0000256" key="1">
    <source>
        <dbReference type="ARBA" id="ARBA00004370"/>
    </source>
</evidence>
<dbReference type="SUPFAM" id="SSF52025">
    <property type="entry name" value="PA domain"/>
    <property type="match status" value="1"/>
</dbReference>
<dbReference type="GO" id="GO:0005743">
    <property type="term" value="C:mitochondrial inner membrane"/>
    <property type="evidence" value="ECO:0007669"/>
    <property type="project" value="TreeGrafter"/>
</dbReference>
<dbReference type="Gene3D" id="3.30.2010.10">
    <property type="entry name" value="Metalloproteases ('zincins'), catalytic domain"/>
    <property type="match status" value="1"/>
</dbReference>
<evidence type="ECO:0000256" key="11">
    <source>
        <dbReference type="RuleBase" id="RU003983"/>
    </source>
</evidence>
<dbReference type="Gene3D" id="3.30.40.10">
    <property type="entry name" value="Zinc/RING finger domain, C3HC4 (zinc finger)"/>
    <property type="match status" value="1"/>
</dbReference>
<dbReference type="InterPro" id="IPR001841">
    <property type="entry name" value="Znf_RING"/>
</dbReference>
<dbReference type="PANTHER" id="PTHR22726">
    <property type="entry name" value="METALLOENDOPEPTIDASE OMA1"/>
    <property type="match status" value="1"/>
</dbReference>
<evidence type="ECO:0000313" key="14">
    <source>
        <dbReference type="Proteomes" id="UP000245383"/>
    </source>
</evidence>
<dbReference type="EMBL" id="MBFR01000284">
    <property type="protein sequence ID" value="PVU89996.1"/>
    <property type="molecule type" value="Genomic_DNA"/>
</dbReference>
<evidence type="ECO:0000256" key="10">
    <source>
        <dbReference type="PROSITE-ProRule" id="PRU00175"/>
    </source>
</evidence>
<evidence type="ECO:0000259" key="12">
    <source>
        <dbReference type="PROSITE" id="PS50089"/>
    </source>
</evidence>
<keyword evidence="2 11" id="KW-0645">Protease</keyword>
<dbReference type="OrthoDB" id="8062037at2759"/>
<dbReference type="Proteomes" id="UP000245383">
    <property type="component" value="Unassembled WGS sequence"/>
</dbReference>